<keyword evidence="3" id="KW-0539">Nucleus</keyword>
<dbReference type="AlphaFoldDB" id="A0A8H4IL87"/>
<sequence length="752" mass="82159">MALGKIVRNRPSLSCSACRRRKIKCEKQRPACASCVRSGDECVYESEAEHRQKAAAKKRKVSLDHDPHDPLDPHDAARRASSSPSADPEPAAGWTTTTTTTPPQCWPPPPDCTSPGLDALAQWDAPGLDFDFDFDFDFGLLTPSLSLSSFPADGFCALASSEPLTTHSRRGTPPPASAPTSPPFEGYVSTQEDGSKLFVERTFWALPDVHERILRASSSVDRCRIASLSAGDSPHMSLPPKRVCDALLQCFFLCVHPLLPLIHAPTLAARYGQLRARLLGEHENIVPPALSPSDAGFVALLWGVMYAGAVASAGTPLAASAKVPDTQAFRDHLFAAFGSAMKASSFPEAPTLDALVAALIVQSGLGREDVFQLRTAQIVGTCIRAAQQLGLHREASRKGLGAVNSELGRRIWWHLVELDMQSAVVAGTELQAARAEGSSDTRMPAEFLDDQSVLAGENTAKSSAFLLFAVGRAEIARAMRHIVVRAYDRQRPSQRDLIELNDMVASLQSRIRAISARLPAKGVPEKGLVSSLQANVGPATHGTLYRDDAGSTTVFNFWARSVLHMLYLRASILLQKRFVHDFAGQRQTTLWNALVRLCCQYIQSYLRLARWSAAAVYKWVLHSRLQPLEETLILLTYLQTEPSPAEADLVEHFAEEVLDMCYNSDQAQNQHPHGAASSSRRNLWAILNELKEQSPRRPHPDLSWFSADLSSSLLDESLVNGKWQTQQASVVDLGGIDRGLASFLQLEGLTDT</sequence>
<dbReference type="InterPro" id="IPR001138">
    <property type="entry name" value="Zn2Cys6_DnaBD"/>
</dbReference>
<dbReference type="Gene3D" id="4.10.240.10">
    <property type="entry name" value="Zn(2)-C6 fungal-type DNA-binding domain"/>
    <property type="match status" value="1"/>
</dbReference>
<dbReference type="CDD" id="cd12148">
    <property type="entry name" value="fungal_TF_MHR"/>
    <property type="match status" value="1"/>
</dbReference>
<proteinExistence type="predicted"/>
<keyword evidence="7" id="KW-1185">Reference proteome</keyword>
<gene>
    <name evidence="6" type="ORF">GTA08_BOTSDO09572</name>
</gene>
<dbReference type="Pfam" id="PF04082">
    <property type="entry name" value="Fungal_trans"/>
    <property type="match status" value="1"/>
</dbReference>
<dbReference type="GO" id="GO:0000981">
    <property type="term" value="F:DNA-binding transcription factor activity, RNA polymerase II-specific"/>
    <property type="evidence" value="ECO:0007669"/>
    <property type="project" value="InterPro"/>
</dbReference>
<reference evidence="6" key="1">
    <citation type="submission" date="2020-04" db="EMBL/GenBank/DDBJ databases">
        <title>Genome Assembly and Annotation of Botryosphaeria dothidea sdau 11-99, a Latent Pathogen of Apple Fruit Ring Rot in China.</title>
        <authorList>
            <person name="Yu C."/>
            <person name="Diao Y."/>
            <person name="Lu Q."/>
            <person name="Zhao J."/>
            <person name="Cui S."/>
            <person name="Peng C."/>
            <person name="He B."/>
            <person name="Liu H."/>
        </authorList>
    </citation>
    <scope>NUCLEOTIDE SEQUENCE [LARGE SCALE GENOMIC DNA]</scope>
    <source>
        <strain evidence="6">Sdau11-99</strain>
    </source>
</reference>
<dbReference type="SMART" id="SM00066">
    <property type="entry name" value="GAL4"/>
    <property type="match status" value="1"/>
</dbReference>
<dbReference type="GO" id="GO:0003677">
    <property type="term" value="F:DNA binding"/>
    <property type="evidence" value="ECO:0007669"/>
    <property type="project" value="InterPro"/>
</dbReference>
<name>A0A8H4IL87_9PEZI</name>
<feature type="compositionally biased region" description="Pro residues" evidence="4">
    <location>
        <begin position="172"/>
        <end position="182"/>
    </location>
</feature>
<dbReference type="InterPro" id="IPR007219">
    <property type="entry name" value="XnlR_reg_dom"/>
</dbReference>
<protein>
    <recommendedName>
        <fullName evidence="5">Zn(2)-C6 fungal-type domain-containing protein</fullName>
    </recommendedName>
</protein>
<dbReference type="GO" id="GO:0005634">
    <property type="term" value="C:nucleus"/>
    <property type="evidence" value="ECO:0007669"/>
    <property type="project" value="UniProtKB-SubCell"/>
</dbReference>
<keyword evidence="2" id="KW-0479">Metal-binding</keyword>
<evidence type="ECO:0000313" key="7">
    <source>
        <dbReference type="Proteomes" id="UP000572817"/>
    </source>
</evidence>
<dbReference type="PANTHER" id="PTHR31001">
    <property type="entry name" value="UNCHARACTERIZED TRANSCRIPTIONAL REGULATORY PROTEIN"/>
    <property type="match status" value="1"/>
</dbReference>
<organism evidence="6 7">
    <name type="scientific">Botryosphaeria dothidea</name>
    <dbReference type="NCBI Taxonomy" id="55169"/>
    <lineage>
        <taxon>Eukaryota</taxon>
        <taxon>Fungi</taxon>
        <taxon>Dikarya</taxon>
        <taxon>Ascomycota</taxon>
        <taxon>Pezizomycotina</taxon>
        <taxon>Dothideomycetes</taxon>
        <taxon>Dothideomycetes incertae sedis</taxon>
        <taxon>Botryosphaeriales</taxon>
        <taxon>Botryosphaeriaceae</taxon>
        <taxon>Botryosphaeria</taxon>
    </lineage>
</organism>
<dbReference type="GO" id="GO:0006351">
    <property type="term" value="P:DNA-templated transcription"/>
    <property type="evidence" value="ECO:0007669"/>
    <property type="project" value="InterPro"/>
</dbReference>
<evidence type="ECO:0000259" key="5">
    <source>
        <dbReference type="PROSITE" id="PS50048"/>
    </source>
</evidence>
<comment type="caution">
    <text evidence="6">The sequence shown here is derived from an EMBL/GenBank/DDBJ whole genome shotgun (WGS) entry which is preliminary data.</text>
</comment>
<evidence type="ECO:0000256" key="2">
    <source>
        <dbReference type="ARBA" id="ARBA00022723"/>
    </source>
</evidence>
<dbReference type="PANTHER" id="PTHR31001:SF40">
    <property type="entry name" value="ZN(II)2CYS6 TRANSCRIPTION FACTOR (EUROFUNG)"/>
    <property type="match status" value="1"/>
</dbReference>
<feature type="region of interest" description="Disordered" evidence="4">
    <location>
        <begin position="53"/>
        <end position="118"/>
    </location>
</feature>
<feature type="compositionally biased region" description="Basic and acidic residues" evidence="4">
    <location>
        <begin position="61"/>
        <end position="78"/>
    </location>
</feature>
<dbReference type="InterPro" id="IPR036864">
    <property type="entry name" value="Zn2-C6_fun-type_DNA-bd_sf"/>
</dbReference>
<dbReference type="SUPFAM" id="SSF57701">
    <property type="entry name" value="Zn2/Cys6 DNA-binding domain"/>
    <property type="match status" value="1"/>
</dbReference>
<dbReference type="SMART" id="SM00906">
    <property type="entry name" value="Fungal_trans"/>
    <property type="match status" value="1"/>
</dbReference>
<feature type="region of interest" description="Disordered" evidence="4">
    <location>
        <begin position="164"/>
        <end position="189"/>
    </location>
</feature>
<evidence type="ECO:0000256" key="4">
    <source>
        <dbReference type="SAM" id="MobiDB-lite"/>
    </source>
</evidence>
<feature type="compositionally biased region" description="Low complexity" evidence="4">
    <location>
        <begin position="79"/>
        <end position="103"/>
    </location>
</feature>
<comment type="subcellular location">
    <subcellularLocation>
        <location evidence="1">Nucleus</location>
    </subcellularLocation>
</comment>
<evidence type="ECO:0000256" key="3">
    <source>
        <dbReference type="ARBA" id="ARBA00023242"/>
    </source>
</evidence>
<evidence type="ECO:0000256" key="1">
    <source>
        <dbReference type="ARBA" id="ARBA00004123"/>
    </source>
</evidence>
<accession>A0A8H4IL87</accession>
<dbReference type="CDD" id="cd00067">
    <property type="entry name" value="GAL4"/>
    <property type="match status" value="1"/>
</dbReference>
<evidence type="ECO:0000313" key="6">
    <source>
        <dbReference type="EMBL" id="KAF4302078.1"/>
    </source>
</evidence>
<dbReference type="Pfam" id="PF00172">
    <property type="entry name" value="Zn_clus"/>
    <property type="match status" value="1"/>
</dbReference>
<dbReference type="GO" id="GO:0008270">
    <property type="term" value="F:zinc ion binding"/>
    <property type="evidence" value="ECO:0007669"/>
    <property type="project" value="InterPro"/>
</dbReference>
<dbReference type="PROSITE" id="PS00463">
    <property type="entry name" value="ZN2_CY6_FUNGAL_1"/>
    <property type="match status" value="1"/>
</dbReference>
<dbReference type="InterPro" id="IPR050613">
    <property type="entry name" value="Sec_Metabolite_Reg"/>
</dbReference>
<feature type="domain" description="Zn(2)-C6 fungal-type" evidence="5">
    <location>
        <begin position="14"/>
        <end position="44"/>
    </location>
</feature>
<dbReference type="PROSITE" id="PS50048">
    <property type="entry name" value="ZN2_CY6_FUNGAL_2"/>
    <property type="match status" value="1"/>
</dbReference>
<dbReference type="OrthoDB" id="3989227at2759"/>
<dbReference type="EMBL" id="WWBZ02000073">
    <property type="protein sequence ID" value="KAF4302078.1"/>
    <property type="molecule type" value="Genomic_DNA"/>
</dbReference>
<dbReference type="Proteomes" id="UP000572817">
    <property type="component" value="Unassembled WGS sequence"/>
</dbReference>